<evidence type="ECO:0000259" key="3">
    <source>
        <dbReference type="Pfam" id="PF05368"/>
    </source>
</evidence>
<keyword evidence="2" id="KW-0560">Oxidoreductase</keyword>
<evidence type="ECO:0000256" key="1">
    <source>
        <dbReference type="ARBA" id="ARBA00022857"/>
    </source>
</evidence>
<dbReference type="InterPro" id="IPR008030">
    <property type="entry name" value="NmrA-like"/>
</dbReference>
<dbReference type="PANTHER" id="PTHR47706">
    <property type="entry name" value="NMRA-LIKE FAMILY PROTEIN"/>
    <property type="match status" value="1"/>
</dbReference>
<keyword evidence="5" id="KW-1185">Reference proteome</keyword>
<organism evidence="4 5">
    <name type="scientific">Paraglomus occultum</name>
    <dbReference type="NCBI Taxonomy" id="144539"/>
    <lineage>
        <taxon>Eukaryota</taxon>
        <taxon>Fungi</taxon>
        <taxon>Fungi incertae sedis</taxon>
        <taxon>Mucoromycota</taxon>
        <taxon>Glomeromycotina</taxon>
        <taxon>Glomeromycetes</taxon>
        <taxon>Paraglomerales</taxon>
        <taxon>Paraglomeraceae</taxon>
        <taxon>Paraglomus</taxon>
    </lineage>
</organism>
<dbReference type="AlphaFoldDB" id="A0A9N9AMA1"/>
<dbReference type="Pfam" id="PF05368">
    <property type="entry name" value="NmrA"/>
    <property type="match status" value="1"/>
</dbReference>
<gene>
    <name evidence="4" type="ORF">POCULU_LOCUS4173</name>
</gene>
<dbReference type="PANTHER" id="PTHR47706:SF9">
    <property type="entry name" value="NMRA-LIKE DOMAIN-CONTAINING PROTEIN-RELATED"/>
    <property type="match status" value="1"/>
</dbReference>
<evidence type="ECO:0000313" key="4">
    <source>
        <dbReference type="EMBL" id="CAG8533472.1"/>
    </source>
</evidence>
<dbReference type="EMBL" id="CAJVPJ010000522">
    <property type="protein sequence ID" value="CAG8533472.1"/>
    <property type="molecule type" value="Genomic_DNA"/>
</dbReference>
<dbReference type="InterPro" id="IPR045312">
    <property type="entry name" value="PCBER-like"/>
</dbReference>
<evidence type="ECO:0000313" key="5">
    <source>
        <dbReference type="Proteomes" id="UP000789572"/>
    </source>
</evidence>
<dbReference type="InterPro" id="IPR036291">
    <property type="entry name" value="NAD(P)-bd_dom_sf"/>
</dbReference>
<evidence type="ECO:0000256" key="2">
    <source>
        <dbReference type="ARBA" id="ARBA00023002"/>
    </source>
</evidence>
<dbReference type="Proteomes" id="UP000789572">
    <property type="component" value="Unassembled WGS sequence"/>
</dbReference>
<name>A0A9N9AMA1_9GLOM</name>
<dbReference type="OrthoDB" id="419598at2759"/>
<dbReference type="Gene3D" id="3.40.50.720">
    <property type="entry name" value="NAD(P)-binding Rossmann-like Domain"/>
    <property type="match status" value="1"/>
</dbReference>
<sequence length="295" mass="31915">MSSTPITTVTVAGGTGGLGFHIVDALLSDGSFKVKVLRRLPKTANEKAELLASKGAEIIYADYNQHDDLVKALSGTDALISAASPAVAKHESDFDALQMPLLNAAKAAGVRRFIPSEWGVETKPGDHPLTDTKAAFREKVEQSGLEYTRIACGLFAEYLGWCGFDVKNKTAKFYVDPDTTVAVTCMSDIGKYAAESLKLEACRNASIKVAGSRYSLKEILKLFEEATGSKWKFTVDEGVRHRYANQIDPIPSPIEVFIATLSASASFENIDNDKFSFSPRPLVDDIAVLVQQASV</sequence>
<reference evidence="4" key="1">
    <citation type="submission" date="2021-06" db="EMBL/GenBank/DDBJ databases">
        <authorList>
            <person name="Kallberg Y."/>
            <person name="Tangrot J."/>
            <person name="Rosling A."/>
        </authorList>
    </citation>
    <scope>NUCLEOTIDE SEQUENCE</scope>
    <source>
        <strain evidence="4">IA702</strain>
    </source>
</reference>
<protein>
    <submittedName>
        <fullName evidence="4">10495_t:CDS:1</fullName>
    </submittedName>
</protein>
<accession>A0A9N9AMA1</accession>
<dbReference type="GO" id="GO:0016491">
    <property type="term" value="F:oxidoreductase activity"/>
    <property type="evidence" value="ECO:0007669"/>
    <property type="project" value="UniProtKB-KW"/>
</dbReference>
<feature type="domain" description="NmrA-like" evidence="3">
    <location>
        <begin position="8"/>
        <end position="235"/>
    </location>
</feature>
<dbReference type="InterPro" id="IPR051609">
    <property type="entry name" value="NmrA/Isoflavone_reductase-like"/>
</dbReference>
<dbReference type="CDD" id="cd05259">
    <property type="entry name" value="PCBER_SDR_a"/>
    <property type="match status" value="1"/>
</dbReference>
<dbReference type="SUPFAM" id="SSF51735">
    <property type="entry name" value="NAD(P)-binding Rossmann-fold domains"/>
    <property type="match status" value="1"/>
</dbReference>
<comment type="caution">
    <text evidence="4">The sequence shown here is derived from an EMBL/GenBank/DDBJ whole genome shotgun (WGS) entry which is preliminary data.</text>
</comment>
<keyword evidence="1" id="KW-0521">NADP</keyword>
<proteinExistence type="predicted"/>